<dbReference type="InterPro" id="IPR000312">
    <property type="entry name" value="Glycosyl_Trfase_fam3"/>
</dbReference>
<dbReference type="NCBIfam" id="NF003338">
    <property type="entry name" value="PRK04350.1"/>
    <property type="match status" value="1"/>
</dbReference>
<protein>
    <recommendedName>
        <fullName evidence="3">Pyrimidine nucleoside phosphorylase C-terminal domain-containing protein</fullName>
    </recommendedName>
</protein>
<comment type="caution">
    <text evidence="4">The sequence shown here is derived from an EMBL/GenBank/DDBJ whole genome shotgun (WGS) entry which is preliminary data.</text>
</comment>
<dbReference type="SUPFAM" id="SSF47648">
    <property type="entry name" value="Nucleoside phosphorylase/phosphoribosyltransferase N-terminal domain"/>
    <property type="match status" value="1"/>
</dbReference>
<feature type="domain" description="Pyrimidine nucleoside phosphorylase C-terminal" evidence="3">
    <location>
        <begin position="434"/>
        <end position="500"/>
    </location>
</feature>
<dbReference type="InterPro" id="IPR036566">
    <property type="entry name" value="PYNP-like_C_sf"/>
</dbReference>
<dbReference type="Gene3D" id="3.90.1170.30">
    <property type="entry name" value="Pyrimidine nucleoside phosphorylase-like, C-terminal domain"/>
    <property type="match status" value="1"/>
</dbReference>
<evidence type="ECO:0000313" key="5">
    <source>
        <dbReference type="Proteomes" id="UP000033866"/>
    </source>
</evidence>
<dbReference type="Gene3D" id="1.20.970.50">
    <property type="match status" value="1"/>
</dbReference>
<dbReference type="SUPFAM" id="SSF54680">
    <property type="entry name" value="Pyrimidine nucleoside phosphorylase C-terminal domain"/>
    <property type="match status" value="1"/>
</dbReference>
<evidence type="ECO:0000313" key="4">
    <source>
        <dbReference type="EMBL" id="KKP65509.1"/>
    </source>
</evidence>
<dbReference type="GO" id="GO:0006206">
    <property type="term" value="P:pyrimidine nucleobase metabolic process"/>
    <property type="evidence" value="ECO:0007669"/>
    <property type="project" value="InterPro"/>
</dbReference>
<gene>
    <name evidence="4" type="ORF">UR61_C0019G0002</name>
</gene>
<dbReference type="InterPro" id="IPR017459">
    <property type="entry name" value="Glycosyl_Trfase_fam3_N_dom"/>
</dbReference>
<organism evidence="4 5">
    <name type="scientific">candidate division WS6 bacterium GW2011_GWE1_34_7</name>
    <dbReference type="NCBI Taxonomy" id="1619093"/>
    <lineage>
        <taxon>Bacteria</taxon>
        <taxon>Candidatus Dojkabacteria</taxon>
    </lineage>
</organism>
<reference evidence="4 5" key="1">
    <citation type="journal article" date="2015" name="Nature">
        <title>rRNA introns, odd ribosomes, and small enigmatic genomes across a large radiation of phyla.</title>
        <authorList>
            <person name="Brown C.T."/>
            <person name="Hug L.A."/>
            <person name="Thomas B.C."/>
            <person name="Sharon I."/>
            <person name="Castelle C.J."/>
            <person name="Singh A."/>
            <person name="Wilkins M.J."/>
            <person name="Williams K.H."/>
            <person name="Banfield J.F."/>
        </authorList>
    </citation>
    <scope>NUCLEOTIDE SEQUENCE [LARGE SCALE GENOMIC DNA]</scope>
</reference>
<dbReference type="AlphaFoldDB" id="A0A0G0B830"/>
<accession>A0A0G0B830</accession>
<dbReference type="InterPro" id="IPR035902">
    <property type="entry name" value="Nuc_phospho_transferase"/>
</dbReference>
<dbReference type="InterPro" id="IPR013102">
    <property type="entry name" value="PYNP_C"/>
</dbReference>
<dbReference type="Proteomes" id="UP000033866">
    <property type="component" value="Unassembled WGS sequence"/>
</dbReference>
<dbReference type="Pfam" id="PF00591">
    <property type="entry name" value="Glycos_transf_3"/>
    <property type="match status" value="1"/>
</dbReference>
<dbReference type="SUPFAM" id="SSF52418">
    <property type="entry name" value="Nucleoside phosphorylase/phosphoribosyltransferase catalytic domain"/>
    <property type="match status" value="1"/>
</dbReference>
<dbReference type="SMART" id="SM00941">
    <property type="entry name" value="PYNP_C"/>
    <property type="match status" value="1"/>
</dbReference>
<dbReference type="Pfam" id="PF07831">
    <property type="entry name" value="PYNP_C"/>
    <property type="match status" value="1"/>
</dbReference>
<dbReference type="Gene3D" id="3.40.1030.10">
    <property type="entry name" value="Nucleoside phosphorylase/phosphoribosyltransferase catalytic domain"/>
    <property type="match status" value="1"/>
</dbReference>
<dbReference type="Pfam" id="PF02885">
    <property type="entry name" value="Glycos_trans_3N"/>
    <property type="match status" value="1"/>
</dbReference>
<dbReference type="GO" id="GO:0016763">
    <property type="term" value="F:pentosyltransferase activity"/>
    <property type="evidence" value="ECO:0007669"/>
    <property type="project" value="InterPro"/>
</dbReference>
<dbReference type="EMBL" id="LBPV01000019">
    <property type="protein sequence ID" value="KKP65509.1"/>
    <property type="molecule type" value="Genomic_DNA"/>
</dbReference>
<dbReference type="PATRIC" id="fig|1619093.3.peg.233"/>
<dbReference type="Gene3D" id="2.40.40.20">
    <property type="match status" value="1"/>
</dbReference>
<dbReference type="GO" id="GO:0006213">
    <property type="term" value="P:pyrimidine nucleoside metabolic process"/>
    <property type="evidence" value="ECO:0007669"/>
    <property type="project" value="InterPro"/>
</dbReference>
<keyword evidence="2" id="KW-0808">Transferase</keyword>
<evidence type="ECO:0000259" key="3">
    <source>
        <dbReference type="SMART" id="SM00941"/>
    </source>
</evidence>
<dbReference type="GO" id="GO:0005829">
    <property type="term" value="C:cytosol"/>
    <property type="evidence" value="ECO:0007669"/>
    <property type="project" value="TreeGrafter"/>
</dbReference>
<dbReference type="InterPro" id="IPR000053">
    <property type="entry name" value="Thymidine/pyrmidine_PPase"/>
</dbReference>
<proteinExistence type="predicted"/>
<name>A0A0G0B830_9BACT</name>
<dbReference type="GO" id="GO:0004645">
    <property type="term" value="F:1,4-alpha-oligoglucan phosphorylase activity"/>
    <property type="evidence" value="ECO:0007669"/>
    <property type="project" value="InterPro"/>
</dbReference>
<keyword evidence="1" id="KW-0328">Glycosyltransferase</keyword>
<sequence length="502" mass="55392">MALYLKSKKFDLGAGKDLFVLMHTEDADDLGVKEGEVLLLGFKDVELYVKVIITDSEVEVGEVGLYEELTDEYHIPQGRKILLDIPASTKSLDAIRKKISGQRLNEAELLSIMEDIGSRRLKETEVAFFVATFFSPGFDDSEIAAMTKGMAESGEILDFKYIKDNKGLVVDKHSIGGTAGKGITPTLVPILAAAGLVVPNTSTRAITSPAGTTDILESVMPVSLTKEQVYKVVEKTGACMIWGGSLYLAPADDEIINVERSLRIQEFQKVLVSIVAKKIAMGVTFVLIDLPYGKGTKLERPDDLEFLSREFEKLFHKFGIKCVTHKRVVNGPDGNGVGPLLEMQECLKVLERDEKRSEMLEDTVVEMAAKIFENTGKAKKGMGKKFTLDLLDSGKALKKFWDIAKAQGEKKEKKSSELKVGSLKHEVKSSKSGVLKNICTREIVEVARSLGTPKIKEAGIYFNKMVGDKVQKGDTLMTLYATTKDRMEDGINAIDFDKLFEI</sequence>
<dbReference type="InterPro" id="IPR036320">
    <property type="entry name" value="Glycosyl_Trfase_fam3_N_dom_sf"/>
</dbReference>
<dbReference type="PANTHER" id="PTHR10515:SF0">
    <property type="entry name" value="THYMIDINE PHOSPHORYLASE"/>
    <property type="match status" value="1"/>
</dbReference>
<evidence type="ECO:0000256" key="1">
    <source>
        <dbReference type="ARBA" id="ARBA00022676"/>
    </source>
</evidence>
<evidence type="ECO:0000256" key="2">
    <source>
        <dbReference type="ARBA" id="ARBA00022679"/>
    </source>
</evidence>
<dbReference type="PANTHER" id="PTHR10515">
    <property type="entry name" value="THYMIDINE PHOSPHORYLASE"/>
    <property type="match status" value="1"/>
</dbReference>